<dbReference type="Proteomes" id="UP000031670">
    <property type="component" value="Unassembled WGS sequence"/>
</dbReference>
<dbReference type="Gene3D" id="2.60.40.10">
    <property type="entry name" value="Immunoglobulins"/>
    <property type="match status" value="1"/>
</dbReference>
<comment type="caution">
    <text evidence="2">The sequence shown here is derived from an EMBL/GenBank/DDBJ whole genome shotgun (WGS) entry which is preliminary data.</text>
</comment>
<organism evidence="2 3">
    <name type="scientific">Vibrio ishigakensis</name>
    <dbReference type="NCBI Taxonomy" id="1481914"/>
    <lineage>
        <taxon>Bacteria</taxon>
        <taxon>Pseudomonadati</taxon>
        <taxon>Pseudomonadota</taxon>
        <taxon>Gammaproteobacteria</taxon>
        <taxon>Vibrionales</taxon>
        <taxon>Vibrionaceae</taxon>
        <taxon>Vibrio</taxon>
    </lineage>
</organism>
<dbReference type="InterPro" id="IPR013783">
    <property type="entry name" value="Ig-like_fold"/>
</dbReference>
<feature type="signal peptide" evidence="1">
    <location>
        <begin position="1"/>
        <end position="26"/>
    </location>
</feature>
<accession>A0A0B8PKN5</accession>
<gene>
    <name evidence="2" type="ORF">JCM19232_4232</name>
</gene>
<reference evidence="2 3" key="2">
    <citation type="submission" date="2015-01" db="EMBL/GenBank/DDBJ databases">
        <authorList>
            <consortium name="NBRP consortium"/>
            <person name="Sawabe T."/>
            <person name="Meirelles P."/>
            <person name="Feng G."/>
            <person name="Sayaka M."/>
            <person name="Hattori M."/>
            <person name="Ohkuma M."/>
        </authorList>
    </citation>
    <scope>NUCLEOTIDE SEQUENCE [LARGE SCALE GENOMIC DNA]</scope>
    <source>
        <strain evidence="2 3">JCM19232</strain>
    </source>
</reference>
<reference evidence="2 3" key="1">
    <citation type="submission" date="2015-01" db="EMBL/GenBank/DDBJ databases">
        <title>Vibrio sp. C5 JCM 19232 whole genome shotgun sequence.</title>
        <authorList>
            <person name="Sawabe T."/>
            <person name="Meirelles P."/>
            <person name="Feng G."/>
            <person name="Sayaka M."/>
            <person name="Hattori M."/>
            <person name="Ohkuma M."/>
        </authorList>
    </citation>
    <scope>NUCLEOTIDE SEQUENCE [LARGE SCALE GENOMIC DNA]</scope>
    <source>
        <strain evidence="2 3">JCM19232</strain>
    </source>
</reference>
<keyword evidence="1" id="KW-0732">Signal</keyword>
<evidence type="ECO:0000313" key="3">
    <source>
        <dbReference type="Proteomes" id="UP000031670"/>
    </source>
</evidence>
<evidence type="ECO:0000256" key="1">
    <source>
        <dbReference type="SAM" id="SignalP"/>
    </source>
</evidence>
<evidence type="ECO:0000313" key="2">
    <source>
        <dbReference type="EMBL" id="GAM65267.1"/>
    </source>
</evidence>
<proteinExistence type="predicted"/>
<protein>
    <submittedName>
        <fullName evidence="2">Uncharacterized protein</fullName>
    </submittedName>
</protein>
<dbReference type="EMBL" id="BBSA01000018">
    <property type="protein sequence ID" value="GAM65267.1"/>
    <property type="molecule type" value="Genomic_DNA"/>
</dbReference>
<sequence>MQTNNFLMKLILASFLTLTLAKPVMAFTVDNLVQFSEQDGKTIIYTLNNNGEEDLYVNTIVNELVIDDDGSIEEREYNSDNVDEWKTSLSLNKFILRSGEIKKITLTKIDSNLTSNEDEVYMVRFSPVKVASDENELSVSYGYGVLSVIETKVESEGKPIVEFNKELLTVKNDSNRFLAVKVCGSTESAYTCPTKGFLIPGRVKDFELSEEELKHENLRVVVSSNDGSIQYENIF</sequence>
<dbReference type="AlphaFoldDB" id="A0A0B8PKN5"/>
<feature type="chain" id="PRO_5002137109" evidence="1">
    <location>
        <begin position="27"/>
        <end position="235"/>
    </location>
</feature>
<name>A0A0B8PKN5_9VIBR</name>